<dbReference type="AlphaFoldDB" id="A0A6J1D6R2"/>
<sequence>MNSSDQIVKVQRDASKYVNPVEARAAKGEASHLYITGKQKQTEHENAPVEYRPVPPYPKWLQKKEQNVQFRKFLDVLKQLHIKIPLVEALEQMLTYVRFLKDILTKKSKSGEYEIVALTKAFSTIFTSKISKKMKDPGSFTIPVSIGGQKIEQTLRDVRASINLMPLSIYMKLGIGEARPTTITLQLADRSITYREEKIEDVLVQVDKFIFPTDFIILDYDVDKEVPIIMGRPFLSTGRALVDVQKGELMIHVQDHEVKFSVYDSMKLPAESEECSVLKILNEALIGESNAEAMLEHSVSRDIGA</sequence>
<dbReference type="GeneID" id="111018140"/>
<reference evidence="2" key="1">
    <citation type="submission" date="2025-08" db="UniProtKB">
        <authorList>
            <consortium name="RefSeq"/>
        </authorList>
    </citation>
    <scope>IDENTIFICATION</scope>
    <source>
        <strain evidence="2">OHB3-1</strain>
    </source>
</reference>
<evidence type="ECO:0000313" key="2">
    <source>
        <dbReference type="RefSeq" id="XP_022149795.1"/>
    </source>
</evidence>
<accession>A0A6J1D6R2</accession>
<keyword evidence="1" id="KW-1185">Reference proteome</keyword>
<dbReference type="PANTHER" id="PTHR33067">
    <property type="entry name" value="RNA-DIRECTED DNA POLYMERASE-RELATED"/>
    <property type="match status" value="1"/>
</dbReference>
<protein>
    <submittedName>
        <fullName evidence="2">Uncharacterized protein LOC111018140</fullName>
    </submittedName>
</protein>
<dbReference type="PANTHER" id="PTHR33067:SF9">
    <property type="entry name" value="RNA-DIRECTED DNA POLYMERASE"/>
    <property type="match status" value="1"/>
</dbReference>
<dbReference type="CDD" id="cd00303">
    <property type="entry name" value="retropepsin_like"/>
    <property type="match status" value="1"/>
</dbReference>
<organism evidence="1 2">
    <name type="scientific">Momordica charantia</name>
    <name type="common">Bitter gourd</name>
    <name type="synonym">Balsam pear</name>
    <dbReference type="NCBI Taxonomy" id="3673"/>
    <lineage>
        <taxon>Eukaryota</taxon>
        <taxon>Viridiplantae</taxon>
        <taxon>Streptophyta</taxon>
        <taxon>Embryophyta</taxon>
        <taxon>Tracheophyta</taxon>
        <taxon>Spermatophyta</taxon>
        <taxon>Magnoliopsida</taxon>
        <taxon>eudicotyledons</taxon>
        <taxon>Gunneridae</taxon>
        <taxon>Pentapetalae</taxon>
        <taxon>rosids</taxon>
        <taxon>fabids</taxon>
        <taxon>Cucurbitales</taxon>
        <taxon>Cucurbitaceae</taxon>
        <taxon>Momordiceae</taxon>
        <taxon>Momordica</taxon>
    </lineage>
</organism>
<dbReference type="Gene3D" id="2.40.70.10">
    <property type="entry name" value="Acid Proteases"/>
    <property type="match status" value="1"/>
</dbReference>
<gene>
    <name evidence="2" type="primary">LOC111018140</name>
</gene>
<proteinExistence type="predicted"/>
<evidence type="ECO:0000313" key="1">
    <source>
        <dbReference type="Proteomes" id="UP000504603"/>
    </source>
</evidence>
<name>A0A6J1D6R2_MOMCH</name>
<dbReference type="KEGG" id="mcha:111018140"/>
<dbReference type="Proteomes" id="UP000504603">
    <property type="component" value="Unplaced"/>
</dbReference>
<dbReference type="InterPro" id="IPR021109">
    <property type="entry name" value="Peptidase_aspartic_dom_sf"/>
</dbReference>
<dbReference type="RefSeq" id="XP_022149795.1">
    <property type="nucleotide sequence ID" value="XM_022294103.1"/>
</dbReference>